<reference evidence="1" key="1">
    <citation type="submission" date="2016-10" db="EMBL/GenBank/DDBJ databases">
        <authorList>
            <person name="See-Too W.S."/>
        </authorList>
    </citation>
    <scope>NUCLEOTIDE SEQUENCE</scope>
    <source>
        <strain evidence="1">L10.15</strain>
    </source>
</reference>
<evidence type="ECO:0008006" key="3">
    <source>
        <dbReference type="Google" id="ProtNLM"/>
    </source>
</evidence>
<dbReference type="Proteomes" id="UP000053354">
    <property type="component" value="Chromosome"/>
</dbReference>
<keyword evidence="2" id="KW-1185">Reference proteome</keyword>
<evidence type="ECO:0000313" key="2">
    <source>
        <dbReference type="Proteomes" id="UP000053354"/>
    </source>
</evidence>
<name>A0A1B1S2X3_9BACL</name>
<accession>A0A1B1S2X3</accession>
<protein>
    <recommendedName>
        <fullName evidence="3">DNA binding HTH domain-containing protein</fullName>
    </recommendedName>
</protein>
<dbReference type="RefSeq" id="WP_049694174.1">
    <property type="nucleotide sequence ID" value="NZ_CP016540.2"/>
</dbReference>
<dbReference type="AlphaFoldDB" id="A0A1B1S2X3"/>
<dbReference type="STRING" id="1302659.I858_011085"/>
<evidence type="ECO:0000313" key="1">
    <source>
        <dbReference type="EMBL" id="ANU27531.1"/>
    </source>
</evidence>
<dbReference type="KEGG" id="pll:I858_011085"/>
<gene>
    <name evidence="1" type="ORF">I858_011085</name>
</gene>
<proteinExistence type="predicted"/>
<organism evidence="1 2">
    <name type="scientific">Planococcus versutus</name>
    <dbReference type="NCBI Taxonomy" id="1302659"/>
    <lineage>
        <taxon>Bacteria</taxon>
        <taxon>Bacillati</taxon>
        <taxon>Bacillota</taxon>
        <taxon>Bacilli</taxon>
        <taxon>Bacillales</taxon>
        <taxon>Caryophanaceae</taxon>
        <taxon>Planococcus</taxon>
    </lineage>
</organism>
<dbReference type="EMBL" id="CP016540">
    <property type="protein sequence ID" value="ANU27531.1"/>
    <property type="molecule type" value="Genomic_DNA"/>
</dbReference>
<sequence length="79" mass="9436">MTAYESYKVKVEKRYNKPLIDVMEELYVSKDLGPSVSAKELGIPRRVFVYFVNQYELKKLKFDDYKKKMSNLMNSQMIQ</sequence>
<dbReference type="OrthoDB" id="2428222at2"/>